<dbReference type="GO" id="GO:0006457">
    <property type="term" value="P:protein folding"/>
    <property type="evidence" value="ECO:0007669"/>
    <property type="project" value="InterPro"/>
</dbReference>
<comment type="catalytic activity">
    <reaction evidence="1">
        <text>[protein]-peptidylproline (omega=180) = [protein]-peptidylproline (omega=0)</text>
        <dbReference type="Rhea" id="RHEA:16237"/>
        <dbReference type="Rhea" id="RHEA-COMP:10747"/>
        <dbReference type="Rhea" id="RHEA-COMP:10748"/>
        <dbReference type="ChEBI" id="CHEBI:83833"/>
        <dbReference type="ChEBI" id="CHEBI:83834"/>
        <dbReference type="EC" id="5.2.1.8"/>
    </reaction>
</comment>
<dbReference type="EC" id="5.2.1.8" evidence="4"/>
<protein>
    <recommendedName>
        <fullName evidence="5">Trigger factor</fullName>
        <ecNumber evidence="4">5.2.1.8</ecNumber>
    </recommendedName>
    <alternativeName>
        <fullName evidence="10">PPIase</fullName>
    </alternativeName>
</protein>
<dbReference type="SUPFAM" id="SSF109998">
    <property type="entry name" value="Triger factor/SurA peptide-binding domain-like"/>
    <property type="match status" value="1"/>
</dbReference>
<dbReference type="GO" id="GO:0015031">
    <property type="term" value="P:protein transport"/>
    <property type="evidence" value="ECO:0007669"/>
    <property type="project" value="InterPro"/>
</dbReference>
<evidence type="ECO:0000256" key="6">
    <source>
        <dbReference type="ARBA" id="ARBA00022490"/>
    </source>
</evidence>
<proteinExistence type="inferred from homology"/>
<dbReference type="Gene3D" id="1.10.3120.10">
    <property type="entry name" value="Trigger factor, C-terminal domain"/>
    <property type="match status" value="1"/>
</dbReference>
<dbReference type="EMBL" id="FQUI01000003">
    <property type="protein sequence ID" value="SHE37989.1"/>
    <property type="molecule type" value="Genomic_DNA"/>
</dbReference>
<dbReference type="Pfam" id="PF05697">
    <property type="entry name" value="Trigger_N"/>
    <property type="match status" value="1"/>
</dbReference>
<reference evidence="13" key="1">
    <citation type="submission" date="2016-11" db="EMBL/GenBank/DDBJ databases">
        <authorList>
            <person name="Varghese N."/>
            <person name="Submissions S."/>
        </authorList>
    </citation>
    <scope>NUCLEOTIDE SEQUENCE [LARGE SCALE GENOMIC DNA]</scope>
    <source>
        <strain evidence="13">DSM 16785</strain>
    </source>
</reference>
<comment type="similarity">
    <text evidence="3">Belongs to the FKBP-type PPIase family. Tig subfamily.</text>
</comment>
<dbReference type="InterPro" id="IPR036953">
    <property type="entry name" value="GreA/GreB_C_sf"/>
</dbReference>
<dbReference type="GO" id="GO:0032784">
    <property type="term" value="P:regulation of DNA-templated transcription elongation"/>
    <property type="evidence" value="ECO:0007669"/>
    <property type="project" value="InterPro"/>
</dbReference>
<dbReference type="GO" id="GO:0003677">
    <property type="term" value="F:DNA binding"/>
    <property type="evidence" value="ECO:0007669"/>
    <property type="project" value="InterPro"/>
</dbReference>
<keyword evidence="6" id="KW-0963">Cytoplasm</keyword>
<evidence type="ECO:0000259" key="11">
    <source>
        <dbReference type="Pfam" id="PF05697"/>
    </source>
</evidence>
<evidence type="ECO:0000256" key="3">
    <source>
        <dbReference type="ARBA" id="ARBA00005464"/>
    </source>
</evidence>
<dbReference type="InterPro" id="IPR036611">
    <property type="entry name" value="Trigger_fac_ribosome-bd_sf"/>
</dbReference>
<dbReference type="Pfam" id="PF05698">
    <property type="entry name" value="Trigger_C"/>
    <property type="match status" value="1"/>
</dbReference>
<dbReference type="AlphaFoldDB" id="A0A1M4T0K1"/>
<dbReference type="InterPro" id="IPR008881">
    <property type="entry name" value="Trigger_fac_ribosome-bd_bac"/>
</dbReference>
<dbReference type="RefSeq" id="WP_072862757.1">
    <property type="nucleotide sequence ID" value="NZ_FQUI01000003.1"/>
</dbReference>
<evidence type="ECO:0000256" key="9">
    <source>
        <dbReference type="ARBA" id="ARBA00023235"/>
    </source>
</evidence>
<dbReference type="Proteomes" id="UP000184334">
    <property type="component" value="Unassembled WGS sequence"/>
</dbReference>
<keyword evidence="8" id="KW-0143">Chaperone</keyword>
<dbReference type="OrthoDB" id="9767721at2"/>
<evidence type="ECO:0000259" key="12">
    <source>
        <dbReference type="Pfam" id="PF05698"/>
    </source>
</evidence>
<sequence length="427" mass="50275">MQKEIISEEKNVKRYLVKFDKKDIDNAENQIVRELNQRYTFHGFRKGKVPKKVMKIKFGEDFAEMVREILIEKVEDEFKDAKVLFGPYIESFALDSDSAEVEVLIHEHPEVVSTKFEELKVEVPTEKEIVEKFVEDRIKDLLEENPILEEKEEPAEIGDLVKVKYTVLNEEGKELFKDKESEYVLYEEDKRPMVTDLIGKKKGDYVEINREFEDKKYLYQITVEGVFKRIVPELTDDIAKTLDAEINSVLELKEKLSKEGAESFKVWKDDYIKNYVLAELHKYVEVDVSDETIDDFVNKTLERVKQNGKYEEEVEKHGGEEAYINELKEQALKSIKEMTIINKIADENDIKVEEKELSDSVHSFAQMYRIPYDKAREIIYSNAEILGNLMWDILSKKVAEYIAEKVQVIEVEDFEEKQKEKEEKEEN</sequence>
<comment type="caution">
    <text evidence="13">The sequence shown here is derived from an EMBL/GenBank/DDBJ whole genome shotgun (WGS) entry which is preliminary data.</text>
</comment>
<evidence type="ECO:0000256" key="1">
    <source>
        <dbReference type="ARBA" id="ARBA00000971"/>
    </source>
</evidence>
<dbReference type="InterPro" id="IPR037041">
    <property type="entry name" value="Trigger_fac_C_sf"/>
</dbReference>
<evidence type="ECO:0000256" key="8">
    <source>
        <dbReference type="ARBA" id="ARBA00023186"/>
    </source>
</evidence>
<dbReference type="STRING" id="1122195.SAMN02745164_00325"/>
<evidence type="ECO:0000313" key="14">
    <source>
        <dbReference type="Proteomes" id="UP000184334"/>
    </source>
</evidence>
<gene>
    <name evidence="13" type="ORF">SAMN02745164_00325</name>
</gene>
<dbReference type="PIRSF" id="PIRSF003095">
    <property type="entry name" value="Trigger_factor"/>
    <property type="match status" value="1"/>
</dbReference>
<dbReference type="GO" id="GO:0003755">
    <property type="term" value="F:peptidyl-prolyl cis-trans isomerase activity"/>
    <property type="evidence" value="ECO:0007669"/>
    <property type="project" value="UniProtKB-KW"/>
</dbReference>
<evidence type="ECO:0000256" key="2">
    <source>
        <dbReference type="ARBA" id="ARBA00004496"/>
    </source>
</evidence>
<evidence type="ECO:0000256" key="7">
    <source>
        <dbReference type="ARBA" id="ARBA00023110"/>
    </source>
</evidence>
<dbReference type="GO" id="GO:0005737">
    <property type="term" value="C:cytoplasm"/>
    <property type="evidence" value="ECO:0007669"/>
    <property type="project" value="UniProtKB-SubCell"/>
</dbReference>
<accession>A0A1M4T0K1</accession>
<comment type="subcellular location">
    <subcellularLocation>
        <location evidence="2">Cytoplasm</location>
    </subcellularLocation>
</comment>
<feature type="domain" description="Trigger factor C-terminal" evidence="12">
    <location>
        <begin position="249"/>
        <end position="403"/>
    </location>
</feature>
<evidence type="ECO:0000256" key="10">
    <source>
        <dbReference type="ARBA" id="ARBA00029986"/>
    </source>
</evidence>
<keyword evidence="7" id="KW-0697">Rotamase</keyword>
<feature type="domain" description="Trigger factor ribosome-binding bacterial" evidence="11">
    <location>
        <begin position="1"/>
        <end position="141"/>
    </location>
</feature>
<name>A0A1M4T0K1_MARH1</name>
<organism evidence="13 14">
    <name type="scientific">Marinitoga hydrogenitolerans (strain DSM 16785 / JCM 12826 / AT1271)</name>
    <dbReference type="NCBI Taxonomy" id="1122195"/>
    <lineage>
        <taxon>Bacteria</taxon>
        <taxon>Thermotogati</taxon>
        <taxon>Thermotogota</taxon>
        <taxon>Thermotogae</taxon>
        <taxon>Petrotogales</taxon>
        <taxon>Petrotogaceae</taxon>
        <taxon>Marinitoga</taxon>
    </lineage>
</organism>
<keyword evidence="9" id="KW-0413">Isomerase</keyword>
<evidence type="ECO:0000313" key="13">
    <source>
        <dbReference type="EMBL" id="SHE37989.1"/>
    </source>
</evidence>
<dbReference type="Gene3D" id="3.30.70.1050">
    <property type="entry name" value="Trigger factor ribosome-binding domain"/>
    <property type="match status" value="1"/>
</dbReference>
<dbReference type="InterPro" id="IPR005215">
    <property type="entry name" value="Trig_fac"/>
</dbReference>
<dbReference type="Gene3D" id="3.10.50.30">
    <property type="entry name" value="Transcription elongation factor, GreA/GreB, C-terminal domain"/>
    <property type="match status" value="1"/>
</dbReference>
<keyword evidence="14" id="KW-1185">Reference proteome</keyword>
<dbReference type="InterPro" id="IPR027304">
    <property type="entry name" value="Trigger_fact/SurA_dom_sf"/>
</dbReference>
<evidence type="ECO:0000256" key="5">
    <source>
        <dbReference type="ARBA" id="ARBA00016902"/>
    </source>
</evidence>
<dbReference type="InterPro" id="IPR008880">
    <property type="entry name" value="Trigger_fac_C"/>
</dbReference>
<dbReference type="SUPFAM" id="SSF102735">
    <property type="entry name" value="Trigger factor ribosome-binding domain"/>
    <property type="match status" value="1"/>
</dbReference>
<evidence type="ECO:0000256" key="4">
    <source>
        <dbReference type="ARBA" id="ARBA00013194"/>
    </source>
</evidence>
<dbReference type="SUPFAM" id="SSF54534">
    <property type="entry name" value="FKBP-like"/>
    <property type="match status" value="1"/>
</dbReference>